<proteinExistence type="predicted"/>
<feature type="compositionally biased region" description="Basic and acidic residues" evidence="1">
    <location>
        <begin position="8"/>
        <end position="27"/>
    </location>
</feature>
<sequence>MFWSAPCDNRDQSREDDCGEEGVRKQEGLRREETMRVAVVGAGLSGLAAAHELARSGCADVTLYEKENCLGGQAKTVAVDDGCTGNIDLDLGLMVFNRLS</sequence>
<evidence type="ECO:0008006" key="4">
    <source>
        <dbReference type="Google" id="ProtNLM"/>
    </source>
</evidence>
<dbReference type="Pfam" id="PF13450">
    <property type="entry name" value="NAD_binding_8"/>
    <property type="match status" value="1"/>
</dbReference>
<accession>A0AAV5DB57</accession>
<dbReference type="PANTHER" id="PTHR42923:SF17">
    <property type="entry name" value="AMINE OXIDASE DOMAIN-CONTAINING PROTEIN"/>
    <property type="match status" value="1"/>
</dbReference>
<feature type="region of interest" description="Disordered" evidence="1">
    <location>
        <begin position="1"/>
        <end position="27"/>
    </location>
</feature>
<organism evidence="2 3">
    <name type="scientific">Eleusine coracana subsp. coracana</name>
    <dbReference type="NCBI Taxonomy" id="191504"/>
    <lineage>
        <taxon>Eukaryota</taxon>
        <taxon>Viridiplantae</taxon>
        <taxon>Streptophyta</taxon>
        <taxon>Embryophyta</taxon>
        <taxon>Tracheophyta</taxon>
        <taxon>Spermatophyta</taxon>
        <taxon>Magnoliopsida</taxon>
        <taxon>Liliopsida</taxon>
        <taxon>Poales</taxon>
        <taxon>Poaceae</taxon>
        <taxon>PACMAD clade</taxon>
        <taxon>Chloridoideae</taxon>
        <taxon>Cynodonteae</taxon>
        <taxon>Eleusininae</taxon>
        <taxon>Eleusine</taxon>
    </lineage>
</organism>
<dbReference type="InterPro" id="IPR036188">
    <property type="entry name" value="FAD/NAD-bd_sf"/>
</dbReference>
<name>A0AAV5DB57_ELECO</name>
<dbReference type="Gene3D" id="3.50.50.60">
    <property type="entry name" value="FAD/NAD(P)-binding domain"/>
    <property type="match status" value="1"/>
</dbReference>
<evidence type="ECO:0000256" key="1">
    <source>
        <dbReference type="SAM" id="MobiDB-lite"/>
    </source>
</evidence>
<reference evidence="2" key="2">
    <citation type="submission" date="2021-12" db="EMBL/GenBank/DDBJ databases">
        <title>Resequencing data analysis of finger millet.</title>
        <authorList>
            <person name="Hatakeyama M."/>
            <person name="Aluri S."/>
            <person name="Balachadran M.T."/>
            <person name="Sivarajan S.R."/>
            <person name="Poveda L."/>
            <person name="Shimizu-Inatsugi R."/>
            <person name="Schlapbach R."/>
            <person name="Sreeman S.M."/>
            <person name="Shimizu K.K."/>
        </authorList>
    </citation>
    <scope>NUCLEOTIDE SEQUENCE</scope>
</reference>
<dbReference type="InterPro" id="IPR050464">
    <property type="entry name" value="Zeta_carotene_desat/Oxidored"/>
</dbReference>
<dbReference type="PRINTS" id="PR00419">
    <property type="entry name" value="ADXRDTASE"/>
</dbReference>
<dbReference type="GO" id="GO:0016491">
    <property type="term" value="F:oxidoreductase activity"/>
    <property type="evidence" value="ECO:0007669"/>
    <property type="project" value="TreeGrafter"/>
</dbReference>
<dbReference type="PANTHER" id="PTHR42923">
    <property type="entry name" value="PROTOPORPHYRINOGEN OXIDASE"/>
    <property type="match status" value="1"/>
</dbReference>
<protein>
    <recommendedName>
        <fullName evidence="4">Amine oxidase domain-containing protein</fullName>
    </recommendedName>
</protein>
<gene>
    <name evidence="2" type="primary">ga25600</name>
    <name evidence="2" type="ORF">PR202_ga25600</name>
</gene>
<dbReference type="EMBL" id="BQKI01000015">
    <property type="protein sequence ID" value="GJN07742.1"/>
    <property type="molecule type" value="Genomic_DNA"/>
</dbReference>
<comment type="caution">
    <text evidence="2">The sequence shown here is derived from an EMBL/GenBank/DDBJ whole genome shotgun (WGS) entry which is preliminary data.</text>
</comment>
<keyword evidence="3" id="KW-1185">Reference proteome</keyword>
<evidence type="ECO:0000313" key="3">
    <source>
        <dbReference type="Proteomes" id="UP001054889"/>
    </source>
</evidence>
<evidence type="ECO:0000313" key="2">
    <source>
        <dbReference type="EMBL" id="GJN07742.1"/>
    </source>
</evidence>
<dbReference type="SUPFAM" id="SSF51905">
    <property type="entry name" value="FAD/NAD(P)-binding domain"/>
    <property type="match status" value="1"/>
</dbReference>
<reference evidence="2" key="1">
    <citation type="journal article" date="2018" name="DNA Res.">
        <title>Multiple hybrid de novo genome assembly of finger millet, an orphan allotetraploid crop.</title>
        <authorList>
            <person name="Hatakeyama M."/>
            <person name="Aluri S."/>
            <person name="Balachadran M.T."/>
            <person name="Sivarajan S.R."/>
            <person name="Patrignani A."/>
            <person name="Gruter S."/>
            <person name="Poveda L."/>
            <person name="Shimizu-Inatsugi R."/>
            <person name="Baeten J."/>
            <person name="Francoijs K.J."/>
            <person name="Nataraja K.N."/>
            <person name="Reddy Y.A.N."/>
            <person name="Phadnis S."/>
            <person name="Ravikumar R.L."/>
            <person name="Schlapbach R."/>
            <person name="Sreeman S.M."/>
            <person name="Shimizu K.K."/>
        </authorList>
    </citation>
    <scope>NUCLEOTIDE SEQUENCE</scope>
</reference>
<dbReference type="Proteomes" id="UP001054889">
    <property type="component" value="Unassembled WGS sequence"/>
</dbReference>
<dbReference type="AlphaFoldDB" id="A0AAV5DB57"/>